<dbReference type="InterPro" id="IPR039703">
    <property type="entry name" value="Nta1"/>
</dbReference>
<protein>
    <recommendedName>
        <fullName evidence="1">CN hydrolase domain-containing protein</fullName>
    </recommendedName>
</protein>
<gene>
    <name evidence="2" type="ORF">G647_05459</name>
</gene>
<feature type="domain" description="CN hydrolase" evidence="1">
    <location>
        <begin position="1"/>
        <end position="306"/>
    </location>
</feature>
<dbReference type="GeneID" id="19983952"/>
<dbReference type="AlphaFoldDB" id="V9DCF5"/>
<dbReference type="RefSeq" id="XP_008728012.1">
    <property type="nucleotide sequence ID" value="XM_008729790.1"/>
</dbReference>
<evidence type="ECO:0000313" key="3">
    <source>
        <dbReference type="Proteomes" id="UP000030678"/>
    </source>
</evidence>
<dbReference type="GO" id="GO:0070773">
    <property type="term" value="F:protein-N-terminal glutamine amidohydrolase activity"/>
    <property type="evidence" value="ECO:0007669"/>
    <property type="project" value="InterPro"/>
</dbReference>
<dbReference type="PROSITE" id="PS50263">
    <property type="entry name" value="CN_HYDROLASE"/>
    <property type="match status" value="1"/>
</dbReference>
<organism evidence="2 3">
    <name type="scientific">Cladophialophora carrionii CBS 160.54</name>
    <dbReference type="NCBI Taxonomy" id="1279043"/>
    <lineage>
        <taxon>Eukaryota</taxon>
        <taxon>Fungi</taxon>
        <taxon>Dikarya</taxon>
        <taxon>Ascomycota</taxon>
        <taxon>Pezizomycotina</taxon>
        <taxon>Eurotiomycetes</taxon>
        <taxon>Chaetothyriomycetidae</taxon>
        <taxon>Chaetothyriales</taxon>
        <taxon>Herpotrichiellaceae</taxon>
        <taxon>Cladophialophora</taxon>
    </lineage>
</organism>
<dbReference type="PANTHER" id="PTHR11750">
    <property type="entry name" value="PROTEIN N-TERMINAL AMIDASE"/>
    <property type="match status" value="1"/>
</dbReference>
<accession>V9DCF5</accession>
<dbReference type="GO" id="GO:0030163">
    <property type="term" value="P:protein catabolic process"/>
    <property type="evidence" value="ECO:0007669"/>
    <property type="project" value="TreeGrafter"/>
</dbReference>
<dbReference type="VEuPathDB" id="FungiDB:G647_05459"/>
<dbReference type="HOGENOM" id="CLU_009854_1_1_1"/>
<dbReference type="InterPro" id="IPR003010">
    <property type="entry name" value="C-N_Hydrolase"/>
</dbReference>
<reference evidence="2 3" key="1">
    <citation type="submission" date="2013-03" db="EMBL/GenBank/DDBJ databases">
        <title>The Genome Sequence of Cladophialophora carrionii CBS 160.54.</title>
        <authorList>
            <consortium name="The Broad Institute Genomics Platform"/>
            <person name="Cuomo C."/>
            <person name="de Hoog S."/>
            <person name="Gorbushina A."/>
            <person name="Walker B."/>
            <person name="Young S.K."/>
            <person name="Zeng Q."/>
            <person name="Gargeya S."/>
            <person name="Fitzgerald M."/>
            <person name="Haas B."/>
            <person name="Abouelleil A."/>
            <person name="Allen A.W."/>
            <person name="Alvarado L."/>
            <person name="Arachchi H.M."/>
            <person name="Berlin A.M."/>
            <person name="Chapman S.B."/>
            <person name="Gainer-Dewar J."/>
            <person name="Goldberg J."/>
            <person name="Griggs A."/>
            <person name="Gujja S."/>
            <person name="Hansen M."/>
            <person name="Howarth C."/>
            <person name="Imamovic A."/>
            <person name="Ireland A."/>
            <person name="Larimer J."/>
            <person name="McCowan C."/>
            <person name="Murphy C."/>
            <person name="Pearson M."/>
            <person name="Poon T.W."/>
            <person name="Priest M."/>
            <person name="Roberts A."/>
            <person name="Saif S."/>
            <person name="Shea T."/>
            <person name="Sisk P."/>
            <person name="Sykes S."/>
            <person name="Wortman J."/>
            <person name="Nusbaum C."/>
            <person name="Birren B."/>
        </authorList>
    </citation>
    <scope>NUCLEOTIDE SEQUENCE [LARGE SCALE GENOMIC DNA]</scope>
    <source>
        <strain evidence="2 3">CBS 160.54</strain>
    </source>
</reference>
<evidence type="ECO:0000259" key="1">
    <source>
        <dbReference type="PROSITE" id="PS50263"/>
    </source>
</evidence>
<dbReference type="Gene3D" id="3.60.110.10">
    <property type="entry name" value="Carbon-nitrogen hydrolase"/>
    <property type="match status" value="1"/>
</dbReference>
<dbReference type="Proteomes" id="UP000030678">
    <property type="component" value="Unassembled WGS sequence"/>
</dbReference>
<dbReference type="SUPFAM" id="SSF56317">
    <property type="entry name" value="Carbon-nitrogen hydrolase"/>
    <property type="match status" value="1"/>
</dbReference>
<evidence type="ECO:0000313" key="2">
    <source>
        <dbReference type="EMBL" id="ETI23657.1"/>
    </source>
</evidence>
<dbReference type="PANTHER" id="PTHR11750:SF26">
    <property type="entry name" value="PROTEIN N-TERMINAL AMIDASE"/>
    <property type="match status" value="1"/>
</dbReference>
<sequence length="334" mass="36503">MKIATLQFSPRLAEVAANFSRAESLLMRQEREGELKGVDLLVLPELAFTGYNHPSLAAIAPFLEPTAAGPSTRWAARTAQRLKCTVAVGYPEAAEEGNYNTIYDKRITAEETGKVAYNSLVFVGSTGDVMAHYRKSFLYYTDETWAQEGQGFWAGVLPIGGKGQQVKAAAGICMDINPYKFEAPWTAYEFGNHAREARAKVVVISMAWLTRLSADELASQVTEPDHDTLNYWIDRLMPLFGPQGAQSEAFVVCANRTGDEGIAPRIGEVRYAGSSCVMGIAKDGRVRLWDVLGRAQEGVLVVDTDSPPRYSLTLKQKTEPADLTTNDADAIPAV</sequence>
<name>V9DCF5_9EURO</name>
<proteinExistence type="predicted"/>
<dbReference type="OrthoDB" id="201515at2759"/>
<dbReference type="GO" id="GO:0008418">
    <property type="term" value="F:protein-N-terminal asparagine amidohydrolase activity"/>
    <property type="evidence" value="ECO:0007669"/>
    <property type="project" value="InterPro"/>
</dbReference>
<dbReference type="EMBL" id="KB822705">
    <property type="protein sequence ID" value="ETI23657.1"/>
    <property type="molecule type" value="Genomic_DNA"/>
</dbReference>
<dbReference type="InterPro" id="IPR036526">
    <property type="entry name" value="C-N_Hydrolase_sf"/>
</dbReference>
<dbReference type="Pfam" id="PF00795">
    <property type="entry name" value="CN_hydrolase"/>
    <property type="match status" value="1"/>
</dbReference>